<sequence length="164" mass="17168">MKSIRIPVLVFGLLAAFALQAAPASGSIELQSVATQQKVTVEKDGSKHTEMVPAARVVPGTEVTYTINYQNVGAKPADDVVINNPVPAHMDYVANSASGTNTTISYSADGGKTWAGTLAQLSVKNADGSMRPATEKDCTHVRWVVNGKVAPGARGSVSFRAVLQ</sequence>
<dbReference type="NCBIfam" id="TIGR01451">
    <property type="entry name" value="B_ant_repeat"/>
    <property type="match status" value="1"/>
</dbReference>
<gene>
    <name evidence="3" type="ORF">ABNK63_15510</name>
</gene>
<feature type="signal peptide" evidence="1">
    <location>
        <begin position="1"/>
        <end position="21"/>
    </location>
</feature>
<dbReference type="EMBL" id="CP157948">
    <property type="protein sequence ID" value="XBS89780.1"/>
    <property type="molecule type" value="Genomic_DNA"/>
</dbReference>
<dbReference type="RefSeq" id="WP_083845953.1">
    <property type="nucleotide sequence ID" value="NZ_CP157948.1"/>
</dbReference>
<accession>A0AAU7QJM7</accession>
<reference evidence="3" key="1">
    <citation type="submission" date="2024-06" db="EMBL/GenBank/DDBJ databases">
        <authorList>
            <person name="Sun Y."/>
        </authorList>
    </citation>
    <scope>NUCLEOTIDE SEQUENCE</scope>
    <source>
        <strain evidence="3">IGA1.0</strain>
    </source>
</reference>
<dbReference type="InterPro" id="IPR001434">
    <property type="entry name" value="OmcB-like_DUF11"/>
</dbReference>
<keyword evidence="1" id="KW-0732">Signal</keyword>
<protein>
    <submittedName>
        <fullName evidence="3">DUF11 domain-containing protein</fullName>
    </submittedName>
</protein>
<evidence type="ECO:0000256" key="1">
    <source>
        <dbReference type="SAM" id="SignalP"/>
    </source>
</evidence>
<proteinExistence type="predicted"/>
<feature type="domain" description="DUF11" evidence="2">
    <location>
        <begin position="51"/>
        <end position="119"/>
    </location>
</feature>
<feature type="chain" id="PRO_5043873853" evidence="1">
    <location>
        <begin position="22"/>
        <end position="164"/>
    </location>
</feature>
<dbReference type="InterPro" id="IPR047589">
    <property type="entry name" value="DUF11_rpt"/>
</dbReference>
<dbReference type="AlphaFoldDB" id="A0AAU7QJM7"/>
<organism evidence="3">
    <name type="scientific">Rhodanobacter sp. IGA1.0</name>
    <dbReference type="NCBI Taxonomy" id="3158582"/>
    <lineage>
        <taxon>Bacteria</taxon>
        <taxon>Pseudomonadati</taxon>
        <taxon>Pseudomonadota</taxon>
        <taxon>Gammaproteobacteria</taxon>
        <taxon>Lysobacterales</taxon>
        <taxon>Rhodanobacteraceae</taxon>
        <taxon>Rhodanobacter</taxon>
    </lineage>
</organism>
<dbReference type="Pfam" id="PF01345">
    <property type="entry name" value="DUF11"/>
    <property type="match status" value="1"/>
</dbReference>
<evidence type="ECO:0000313" key="3">
    <source>
        <dbReference type="EMBL" id="XBS89780.1"/>
    </source>
</evidence>
<name>A0AAU7QJM7_9GAMM</name>
<evidence type="ECO:0000259" key="2">
    <source>
        <dbReference type="Pfam" id="PF01345"/>
    </source>
</evidence>